<reference evidence="18 19" key="1">
    <citation type="submission" date="2018-09" db="EMBL/GenBank/DDBJ databases">
        <title>Genome sequencing of strain 1JSPR-7.</title>
        <authorList>
            <person name="Heo J."/>
            <person name="Kim S.-J."/>
            <person name="Kwon S.-W."/>
        </authorList>
    </citation>
    <scope>NUCLEOTIDE SEQUENCE [LARGE SCALE GENOMIC DNA]</scope>
    <source>
        <strain evidence="18 19">1JSPR-7</strain>
    </source>
</reference>
<evidence type="ECO:0000256" key="5">
    <source>
        <dbReference type="ARBA" id="ARBA00022806"/>
    </source>
</evidence>
<dbReference type="Proteomes" id="UP000269374">
    <property type="component" value="Chromosome"/>
</dbReference>
<dbReference type="Gene3D" id="1.10.486.10">
    <property type="entry name" value="PCRA, domain 4"/>
    <property type="match status" value="1"/>
</dbReference>
<dbReference type="Gene3D" id="3.40.50.300">
    <property type="entry name" value="P-loop containing nucleotide triphosphate hydrolases"/>
    <property type="match status" value="4"/>
</dbReference>
<dbReference type="AlphaFoldDB" id="A0A387BSE3"/>
<evidence type="ECO:0000256" key="2">
    <source>
        <dbReference type="ARBA" id="ARBA00022741"/>
    </source>
</evidence>
<comment type="function">
    <text evidence="13">The heterodimer acts as both an ATP-dependent DNA helicase and an ATP-dependent, dual-direction single-stranded exonuclease. Recognizes the chi site generating a DNA molecule suitable for the initiation of homologous recombination. The AddA nuclease domain is required for chi fragment generation; this subunit has the helicase and 3' -&gt; 5' nuclease activities.</text>
</comment>
<dbReference type="GO" id="GO:0008408">
    <property type="term" value="F:3'-5' exonuclease activity"/>
    <property type="evidence" value="ECO:0007669"/>
    <property type="project" value="UniProtKB-UniRule"/>
</dbReference>
<dbReference type="KEGG" id="lact:D7I46_10070"/>
<keyword evidence="7 13" id="KW-0067">ATP-binding</keyword>
<keyword evidence="8 13" id="KW-0238">DNA-binding</keyword>
<evidence type="ECO:0000259" key="16">
    <source>
        <dbReference type="PROSITE" id="PS51198"/>
    </source>
</evidence>
<comment type="subunit">
    <text evidence="13">Heterodimer of AddA and AddB/RexB.</text>
</comment>
<dbReference type="PROSITE" id="PS51217">
    <property type="entry name" value="UVRD_HELICASE_CTER"/>
    <property type="match status" value="1"/>
</dbReference>
<dbReference type="InterPro" id="IPR014017">
    <property type="entry name" value="DNA_helicase_UvrD-like_C"/>
</dbReference>
<dbReference type="GO" id="GO:0005524">
    <property type="term" value="F:ATP binding"/>
    <property type="evidence" value="ECO:0007669"/>
    <property type="project" value="UniProtKB-UniRule"/>
</dbReference>
<dbReference type="SUPFAM" id="SSF52540">
    <property type="entry name" value="P-loop containing nucleoside triphosphate hydrolases"/>
    <property type="match status" value="1"/>
</dbReference>
<gene>
    <name evidence="13 18" type="primary">addA</name>
    <name evidence="18" type="ORF">D7I46_10070</name>
</gene>
<dbReference type="CDD" id="cd17932">
    <property type="entry name" value="DEXQc_UvrD"/>
    <property type="match status" value="1"/>
</dbReference>
<dbReference type="InterPro" id="IPR027417">
    <property type="entry name" value="P-loop_NTPase"/>
</dbReference>
<keyword evidence="6 13" id="KW-0269">Exonuclease</keyword>
<organism evidence="18 19">
    <name type="scientific">Lactococcus allomyrinae</name>
    <dbReference type="NCBI Taxonomy" id="2419773"/>
    <lineage>
        <taxon>Bacteria</taxon>
        <taxon>Bacillati</taxon>
        <taxon>Bacillota</taxon>
        <taxon>Bacilli</taxon>
        <taxon>Lactobacillales</taxon>
        <taxon>Streptococcaceae</taxon>
        <taxon>Lactococcus</taxon>
    </lineage>
</organism>
<dbReference type="Gene3D" id="3.90.320.10">
    <property type="match status" value="1"/>
</dbReference>
<sequence length="1208" mass="139813">MTEIKLTPEQKEAIFSSGKNILVSASAGSGKTFVMAQRIVEKIKQGIEINRLFISTFTKKAAAELKTRLEKDIKKARQNTDKNDERRKLTLALQNLSTADIGTMDSFTQKLVKNYFNRIDVDPHFRILADQTESDLLKQDVFEELVEYYLTPANEQEVSAIISKEDFEKMVKNFSKDRNISGFQEVVYNVYRFASATEHPIKWLENQFLKGFECYQSLTDLSEDFTDDINKSLQSFFELLETSLENGVIAKKGVGRDKAMIILDNKEELVNLLGKKDYQHFSELFLSLDTDIRVGSSKDEVISELKKNFSALKQELIGSNSKPGIARDFVNQTKHSQLIEKYQSEAFEVAKNLQKFVINFYQHYLTRKRQENAFEYSDIAHFAIEILEENPDIRENLRKYYDEIMIDEYQDTSHTQERMLELLSNGHNLFMVGDIKQSIYGFRLADPGLFLEKYKSYGQSENSNQLIRLKENFRSRGEVLNFTNQIFKHLMDETLGEMTYGLEEQLVQGNISDYPEKMEEAFYPELLLYKESSLETNLESGDTDITISDGEIQSAAKQIQKLISSGIEPKDIAILVRSKSNNNKIEDILSSYDIPVVLDEGRVDFLKSMEVLVMLDVLRAIDNPLYDISLVALLRSPLFSFNEDELTRISLQGGKEVRFWEKIKICLDKIGPKPDLISLVLAKKLLDFTKKFTEWRKLVNQISIHELLWKIYTETYYFDYVGALKNGEMRQANLQALAIRAESYESSGYKGLFKFIQMINKFMEQNNDLASVNIKLPQNAVRVMTFHKSKGLEFDYVFLMNLQSRFNDRDLRENIILTRENGLGMKYVADLKKEPEVITEFPYALVKMETLPYRVNKELKQKTMLSEEMRVLYVAFTRAKKKLYMVGKIKETDKKTTFDDYEAAVLEHSVLSDKYRKSNRGFQHWILGLQAAVNLPMKMNIYTKEDFQEQKTKFASQPNFKKLVEESLKFDDIMTYSEELAVAQKIMNYEYPNIAATQLASIQTPSQVKKRSYEKQLEVGTVKPVSEFVRAKILDFSDFGQKKITAAQIGSAIHSFMQYIDFAHPDLFSLQATLDEMGFDESIKDKVDISKILTLFDTELGQLLIKHVDSTVKEAPFSMLRTDEFAKEQYIVRGICDGFIKLENKVILFDYKTDYFTQLTEISKIKNRYIEQMELYTEALTKAYGVNQIDKYLILLGGPDKVYVEQLD</sequence>
<evidence type="ECO:0000256" key="14">
    <source>
        <dbReference type="PROSITE-ProRule" id="PRU00560"/>
    </source>
</evidence>
<evidence type="ECO:0000256" key="15">
    <source>
        <dbReference type="SAM" id="Coils"/>
    </source>
</evidence>
<evidence type="ECO:0000256" key="7">
    <source>
        <dbReference type="ARBA" id="ARBA00022840"/>
    </source>
</evidence>
<evidence type="ECO:0000256" key="6">
    <source>
        <dbReference type="ARBA" id="ARBA00022839"/>
    </source>
</evidence>
<name>A0A387BSE3_9LACT</name>
<dbReference type="RefSeq" id="WP_120772764.1">
    <property type="nucleotide sequence ID" value="NZ_CP032627.1"/>
</dbReference>
<evidence type="ECO:0000256" key="11">
    <source>
        <dbReference type="ARBA" id="ARBA00034617"/>
    </source>
</evidence>
<keyword evidence="2 13" id="KW-0547">Nucleotide-binding</keyword>
<evidence type="ECO:0000256" key="12">
    <source>
        <dbReference type="ARBA" id="ARBA00048988"/>
    </source>
</evidence>
<dbReference type="PANTHER" id="PTHR11070:SF48">
    <property type="entry name" value="ATP-DEPENDENT HELICASE_NUCLEASE SUBUNIT A"/>
    <property type="match status" value="1"/>
</dbReference>
<evidence type="ECO:0000256" key="8">
    <source>
        <dbReference type="ARBA" id="ARBA00023125"/>
    </source>
</evidence>
<dbReference type="InterPro" id="IPR000212">
    <property type="entry name" value="DNA_helicase_UvrD/REP"/>
</dbReference>
<dbReference type="GO" id="GO:0005829">
    <property type="term" value="C:cytosol"/>
    <property type="evidence" value="ECO:0007669"/>
    <property type="project" value="TreeGrafter"/>
</dbReference>
<dbReference type="GO" id="GO:0000724">
    <property type="term" value="P:double-strand break repair via homologous recombination"/>
    <property type="evidence" value="ECO:0007669"/>
    <property type="project" value="UniProtKB-UniRule"/>
</dbReference>
<keyword evidence="10 13" id="KW-0413">Isomerase</keyword>
<feature type="domain" description="UvrD-like helicase ATP-binding" evidence="16">
    <location>
        <begin position="4"/>
        <end position="476"/>
    </location>
</feature>
<feature type="binding site" evidence="14">
    <location>
        <begin position="25"/>
        <end position="32"/>
    </location>
    <ligand>
        <name>ATP</name>
        <dbReference type="ChEBI" id="CHEBI:30616"/>
    </ligand>
</feature>
<dbReference type="GO" id="GO:0033202">
    <property type="term" value="C:DNA helicase complex"/>
    <property type="evidence" value="ECO:0007669"/>
    <property type="project" value="TreeGrafter"/>
</dbReference>
<evidence type="ECO:0000256" key="4">
    <source>
        <dbReference type="ARBA" id="ARBA00022801"/>
    </source>
</evidence>
<dbReference type="GO" id="GO:0043138">
    <property type="term" value="F:3'-5' DNA helicase activity"/>
    <property type="evidence" value="ECO:0007669"/>
    <property type="project" value="UniProtKB-UniRule"/>
</dbReference>
<evidence type="ECO:0000313" key="19">
    <source>
        <dbReference type="Proteomes" id="UP000269374"/>
    </source>
</evidence>
<keyword evidence="15" id="KW-0175">Coiled coil</keyword>
<dbReference type="EC" id="5.6.2.4" evidence="13"/>
<dbReference type="InterPro" id="IPR011604">
    <property type="entry name" value="PDDEXK-like_dom_sf"/>
</dbReference>
<feature type="coiled-coil region" evidence="15">
    <location>
        <begin position="59"/>
        <end position="86"/>
    </location>
</feature>
<evidence type="ECO:0000313" key="18">
    <source>
        <dbReference type="EMBL" id="AYG01391.1"/>
    </source>
</evidence>
<keyword evidence="9 13" id="KW-0234">DNA repair</keyword>
<evidence type="ECO:0000256" key="10">
    <source>
        <dbReference type="ARBA" id="ARBA00023235"/>
    </source>
</evidence>
<evidence type="ECO:0000256" key="1">
    <source>
        <dbReference type="ARBA" id="ARBA00022722"/>
    </source>
</evidence>
<keyword evidence="5 13" id="KW-0347">Helicase</keyword>
<comment type="catalytic activity">
    <reaction evidence="12 13">
        <text>ATP + H2O = ADP + phosphate + H(+)</text>
        <dbReference type="Rhea" id="RHEA:13065"/>
        <dbReference type="ChEBI" id="CHEBI:15377"/>
        <dbReference type="ChEBI" id="CHEBI:15378"/>
        <dbReference type="ChEBI" id="CHEBI:30616"/>
        <dbReference type="ChEBI" id="CHEBI:43474"/>
        <dbReference type="ChEBI" id="CHEBI:456216"/>
        <dbReference type="EC" id="5.6.2.4"/>
    </reaction>
</comment>
<evidence type="ECO:0000256" key="9">
    <source>
        <dbReference type="ARBA" id="ARBA00023204"/>
    </source>
</evidence>
<dbReference type="GO" id="GO:0016887">
    <property type="term" value="F:ATP hydrolysis activity"/>
    <property type="evidence" value="ECO:0007669"/>
    <property type="project" value="RHEA"/>
</dbReference>
<evidence type="ECO:0000259" key="17">
    <source>
        <dbReference type="PROSITE" id="PS51217"/>
    </source>
</evidence>
<evidence type="ECO:0000256" key="13">
    <source>
        <dbReference type="HAMAP-Rule" id="MF_01451"/>
    </source>
</evidence>
<dbReference type="EMBL" id="CP032627">
    <property type="protein sequence ID" value="AYG01391.1"/>
    <property type="molecule type" value="Genomic_DNA"/>
</dbReference>
<keyword evidence="3 13" id="KW-0227">DNA damage</keyword>
<accession>A0A387BSE3</accession>
<keyword evidence="19" id="KW-1185">Reference proteome</keyword>
<keyword evidence="1 13" id="KW-0540">Nuclease</keyword>
<dbReference type="InterPro" id="IPR014016">
    <property type="entry name" value="UvrD-like_ATP-bd"/>
</dbReference>
<dbReference type="SUPFAM" id="SSF52980">
    <property type="entry name" value="Restriction endonuclease-like"/>
    <property type="match status" value="1"/>
</dbReference>
<dbReference type="PROSITE" id="PS51198">
    <property type="entry name" value="UVRD_HELICASE_ATP_BIND"/>
    <property type="match status" value="1"/>
</dbReference>
<comment type="similarity">
    <text evidence="13">Belongs to the helicase family. AddA subfamily.</text>
</comment>
<keyword evidence="4 13" id="KW-0378">Hydrolase</keyword>
<dbReference type="InterPro" id="IPR011335">
    <property type="entry name" value="Restrct_endonuc-II-like"/>
</dbReference>
<dbReference type="OrthoDB" id="9810135at2"/>
<dbReference type="EC" id="3.1.-.-" evidence="13"/>
<dbReference type="HAMAP" id="MF_01451">
    <property type="entry name" value="AddA"/>
    <property type="match status" value="1"/>
</dbReference>
<proteinExistence type="inferred from homology"/>
<feature type="domain" description="UvrD-like helicase C-terminal" evidence="17">
    <location>
        <begin position="513"/>
        <end position="791"/>
    </location>
</feature>
<evidence type="ECO:0000256" key="3">
    <source>
        <dbReference type="ARBA" id="ARBA00022763"/>
    </source>
</evidence>
<comment type="catalytic activity">
    <reaction evidence="11 13">
        <text>Couples ATP hydrolysis with the unwinding of duplex DNA by translocating in the 3'-5' direction.</text>
        <dbReference type="EC" id="5.6.2.4"/>
    </reaction>
</comment>
<dbReference type="GO" id="GO:0003690">
    <property type="term" value="F:double-stranded DNA binding"/>
    <property type="evidence" value="ECO:0007669"/>
    <property type="project" value="UniProtKB-UniRule"/>
</dbReference>
<dbReference type="Pfam" id="PF00580">
    <property type="entry name" value="UvrD-helicase"/>
    <property type="match status" value="1"/>
</dbReference>
<dbReference type="InterPro" id="IPR014152">
    <property type="entry name" value="AddA"/>
</dbReference>
<dbReference type="PANTHER" id="PTHR11070">
    <property type="entry name" value="UVRD / RECB / PCRA DNA HELICASE FAMILY MEMBER"/>
    <property type="match status" value="1"/>
</dbReference>
<protein>
    <recommendedName>
        <fullName evidence="13">ATP-dependent helicase/nuclease subunit A</fullName>
        <ecNumber evidence="13">3.1.-.-</ecNumber>
        <ecNumber evidence="13">5.6.2.4</ecNumber>
    </recommendedName>
    <alternativeName>
        <fullName evidence="13">ATP-dependent helicase/nuclease AddA</fullName>
    </alternativeName>
    <alternativeName>
        <fullName evidence="13">DNA 3'-5' helicase AddA</fullName>
    </alternativeName>
</protein>
<comment type="cofactor">
    <cofactor evidence="13">
        <name>Mg(2+)</name>
        <dbReference type="ChEBI" id="CHEBI:18420"/>
    </cofactor>
</comment>
<dbReference type="Pfam" id="PF13361">
    <property type="entry name" value="UvrD_C"/>
    <property type="match status" value="1"/>
</dbReference>
<dbReference type="NCBIfam" id="TIGR02785">
    <property type="entry name" value="addA_Gpos"/>
    <property type="match status" value="1"/>
</dbReference>